<name>A0A8X6QHN2_NEPPI</name>
<keyword evidence="2" id="KW-1185">Reference proteome</keyword>
<dbReference type="Proteomes" id="UP000887013">
    <property type="component" value="Unassembled WGS sequence"/>
</dbReference>
<dbReference type="AlphaFoldDB" id="A0A8X6QHN2"/>
<comment type="caution">
    <text evidence="1">The sequence shown here is derived from an EMBL/GenBank/DDBJ whole genome shotgun (WGS) entry which is preliminary data.</text>
</comment>
<evidence type="ECO:0000313" key="2">
    <source>
        <dbReference type="Proteomes" id="UP000887013"/>
    </source>
</evidence>
<protein>
    <submittedName>
        <fullName evidence="1">Uncharacterized protein</fullName>
    </submittedName>
</protein>
<organism evidence="1 2">
    <name type="scientific">Nephila pilipes</name>
    <name type="common">Giant wood spider</name>
    <name type="synonym">Nephila maculata</name>
    <dbReference type="NCBI Taxonomy" id="299642"/>
    <lineage>
        <taxon>Eukaryota</taxon>
        <taxon>Metazoa</taxon>
        <taxon>Ecdysozoa</taxon>
        <taxon>Arthropoda</taxon>
        <taxon>Chelicerata</taxon>
        <taxon>Arachnida</taxon>
        <taxon>Araneae</taxon>
        <taxon>Araneomorphae</taxon>
        <taxon>Entelegynae</taxon>
        <taxon>Araneoidea</taxon>
        <taxon>Nephilidae</taxon>
        <taxon>Nephila</taxon>
    </lineage>
</organism>
<sequence>MTLRNPMLVGLVRSNLSRESRGNLWSRDRHGAPAYHGFKSCATTRPDHVSNDARKSSIVKSSQWHGMGIRSGVPTHCVRPRSLT</sequence>
<accession>A0A8X6QHN2</accession>
<evidence type="ECO:0000313" key="1">
    <source>
        <dbReference type="EMBL" id="GFU19415.1"/>
    </source>
</evidence>
<dbReference type="EMBL" id="BMAW01080403">
    <property type="protein sequence ID" value="GFU19415.1"/>
    <property type="molecule type" value="Genomic_DNA"/>
</dbReference>
<reference evidence="1" key="1">
    <citation type="submission" date="2020-08" db="EMBL/GenBank/DDBJ databases">
        <title>Multicomponent nature underlies the extraordinary mechanical properties of spider dragline silk.</title>
        <authorList>
            <person name="Kono N."/>
            <person name="Nakamura H."/>
            <person name="Mori M."/>
            <person name="Yoshida Y."/>
            <person name="Ohtoshi R."/>
            <person name="Malay A.D."/>
            <person name="Moran D.A.P."/>
            <person name="Tomita M."/>
            <person name="Numata K."/>
            <person name="Arakawa K."/>
        </authorList>
    </citation>
    <scope>NUCLEOTIDE SEQUENCE</scope>
</reference>
<gene>
    <name evidence="1" type="ORF">NPIL_532291</name>
</gene>
<proteinExistence type="predicted"/>